<reference evidence="2 3" key="1">
    <citation type="submission" date="2016-10" db="EMBL/GenBank/DDBJ databases">
        <authorList>
            <person name="Varghese N."/>
            <person name="Submissions S."/>
        </authorList>
    </citation>
    <scope>NUCLEOTIDE SEQUENCE [LARGE SCALE GENOMIC DNA]</scope>
    <source>
        <strain evidence="2 3">DSM 20748</strain>
    </source>
</reference>
<dbReference type="RefSeq" id="WP_008589030.1">
    <property type="nucleotide sequence ID" value="NZ_FNOS01000003.1"/>
</dbReference>
<evidence type="ECO:0000256" key="1">
    <source>
        <dbReference type="SAM" id="MobiDB-lite"/>
    </source>
</evidence>
<evidence type="ECO:0000313" key="2">
    <source>
        <dbReference type="EMBL" id="SDX87700.1"/>
    </source>
</evidence>
<feature type="compositionally biased region" description="Basic and acidic residues" evidence="1">
    <location>
        <begin position="56"/>
        <end position="74"/>
    </location>
</feature>
<feature type="compositionally biased region" description="Basic and acidic residues" evidence="1">
    <location>
        <begin position="1"/>
        <end position="32"/>
    </location>
</feature>
<gene>
    <name evidence="2" type="ORF">SAMN04488081_1581</name>
</gene>
<keyword evidence="3" id="KW-1185">Reference proteome</keyword>
<name>A0A1H3F9T3_9BACI</name>
<proteinExistence type="predicted"/>
<organism evidence="2 3">
    <name type="scientific">Salimicrobium album</name>
    <dbReference type="NCBI Taxonomy" id="50717"/>
    <lineage>
        <taxon>Bacteria</taxon>
        <taxon>Bacillati</taxon>
        <taxon>Bacillota</taxon>
        <taxon>Bacilli</taxon>
        <taxon>Bacillales</taxon>
        <taxon>Bacillaceae</taxon>
        <taxon>Salimicrobium</taxon>
    </lineage>
</organism>
<accession>A0A1H3F9T3</accession>
<evidence type="ECO:0000313" key="3">
    <source>
        <dbReference type="Proteomes" id="UP000198647"/>
    </source>
</evidence>
<feature type="region of interest" description="Disordered" evidence="1">
    <location>
        <begin position="1"/>
        <end position="74"/>
    </location>
</feature>
<protein>
    <recommendedName>
        <fullName evidence="4">YfhD-like protein</fullName>
    </recommendedName>
</protein>
<dbReference type="Proteomes" id="UP000198647">
    <property type="component" value="Unassembled WGS sequence"/>
</dbReference>
<dbReference type="EMBL" id="FNOS01000003">
    <property type="protein sequence ID" value="SDX87700.1"/>
    <property type="molecule type" value="Genomic_DNA"/>
</dbReference>
<sequence>MGEKNKDHNVDNNRKMINEEERTDLAEKFKEEELTDDIPMEALELDEKGNRKKKEFMKDSQSEKKYRKDRDNQD</sequence>
<evidence type="ECO:0008006" key="4">
    <source>
        <dbReference type="Google" id="ProtNLM"/>
    </source>
</evidence>
<comment type="caution">
    <text evidence="2">The sequence shown here is derived from an EMBL/GenBank/DDBJ whole genome shotgun (WGS) entry which is preliminary data.</text>
</comment>